<dbReference type="RefSeq" id="WP_089557001.1">
    <property type="nucleotide sequence ID" value="NZ_CP022474.1"/>
</dbReference>
<evidence type="ECO:0000313" key="3">
    <source>
        <dbReference type="Proteomes" id="UP000199749"/>
    </source>
</evidence>
<reference evidence="2 3" key="1">
    <citation type="submission" date="2017-07" db="EMBL/GenBank/DDBJ databases">
        <title>Lactobacillus curvatus MRS6 whole genome.</title>
        <authorList>
            <person name="Jans C."/>
            <person name="Lagler S."/>
            <person name="Lacroix C."/>
            <person name="Meile L."/>
            <person name="Stevens M.J.A."/>
        </authorList>
    </citation>
    <scope>NUCLEOTIDE SEQUENCE [LARGE SCALE GENOMIC DNA]</scope>
    <source>
        <strain evidence="2 3">MRS6</strain>
    </source>
</reference>
<accession>A0AAC9ULM3</accession>
<feature type="compositionally biased region" description="Low complexity" evidence="1">
    <location>
        <begin position="34"/>
        <end position="51"/>
    </location>
</feature>
<dbReference type="AlphaFoldDB" id="A0AAC9ULM3"/>
<feature type="region of interest" description="Disordered" evidence="1">
    <location>
        <begin position="31"/>
        <end position="76"/>
    </location>
</feature>
<sequence length="564" mass="61196">MTSRFQSPVHILLVLITLLLIIGSQTTQHAVQASPSESSSSHSGIKPPTSSIENASPKAETPQAVTPPSTADGVNNPNRDGFWFLVPWRAGFNGQPQAQQYIILGDSAQLNVQTTGGPIIWPSSARITVNHWSLKSDNTWLKEPSTTVKSNTTINGLHDTTYTASGLPVGVHYFQMAVTYFGSTYYSQLAMITVVEKETPATAIDIQPNTSVVFANADYRVQANLTPVNSTSPVSWASPNVTYLPTTGRVVRFKTNEIAGINESTEQAGLPLKLTGQTNGLQGNATVYVGGLKALTISEEAARQSGFTWSVEGLTPLVEQYQTDYEWRYKWIYYDAQNIAHDFTADQALNASGQITNLAELNTTKQLMIPKNSSFIELAKKATENKQPFSVKLTLTANKDGNELTIPTNQARLQVTAPIGKLALKQVPTFAFTDVPIEQIYTGNAATPLKPTATGNLEISDTRLNQNWHLQAQMPPLTSGKDLLTGTSLRLTGLPVNLNTATLTDQNQLTDLGRTVQMTSGIWPITGELHLNANSSIELAETDYFSGIITWQLTTATPAVTSLK</sequence>
<evidence type="ECO:0000256" key="1">
    <source>
        <dbReference type="SAM" id="MobiDB-lite"/>
    </source>
</evidence>
<dbReference type="Proteomes" id="UP000199749">
    <property type="component" value="Chromosome"/>
</dbReference>
<dbReference type="EMBL" id="CP022474">
    <property type="protein sequence ID" value="ASN60608.1"/>
    <property type="molecule type" value="Genomic_DNA"/>
</dbReference>
<evidence type="ECO:0000313" key="2">
    <source>
        <dbReference type="EMBL" id="ASN60608.1"/>
    </source>
</evidence>
<evidence type="ECO:0008006" key="4">
    <source>
        <dbReference type="Google" id="ProtNLM"/>
    </source>
</evidence>
<gene>
    <name evidence="2" type="ORF">CG419_08100</name>
</gene>
<name>A0AAC9ULM3_LATCU</name>
<feature type="compositionally biased region" description="Polar residues" evidence="1">
    <location>
        <begin position="63"/>
        <end position="76"/>
    </location>
</feature>
<protein>
    <recommendedName>
        <fullName evidence="4">WxL domain-containing protein</fullName>
    </recommendedName>
</protein>
<proteinExistence type="predicted"/>
<organism evidence="2 3">
    <name type="scientific">Latilactobacillus curvatus</name>
    <name type="common">Lactobacillus curvatus</name>
    <dbReference type="NCBI Taxonomy" id="28038"/>
    <lineage>
        <taxon>Bacteria</taxon>
        <taxon>Bacillati</taxon>
        <taxon>Bacillota</taxon>
        <taxon>Bacilli</taxon>
        <taxon>Lactobacillales</taxon>
        <taxon>Lactobacillaceae</taxon>
        <taxon>Latilactobacillus</taxon>
    </lineage>
</organism>